<dbReference type="SMART" id="SM00471">
    <property type="entry name" value="HDc"/>
    <property type="match status" value="1"/>
</dbReference>
<feature type="binding site" evidence="8">
    <location>
        <position position="423"/>
    </location>
    <ligand>
        <name>AMP</name>
        <dbReference type="ChEBI" id="CHEBI:456215"/>
    </ligand>
</feature>
<feature type="domain" description="PDEase" evidence="13">
    <location>
        <begin position="146"/>
        <end position="467"/>
    </location>
</feature>
<evidence type="ECO:0000256" key="12">
    <source>
        <dbReference type="SAM" id="MobiDB-lite"/>
    </source>
</evidence>
<comment type="similarity">
    <text evidence="6">Belongs to the cyclic nucleotide phosphodiesterase family. PDE9 subfamily.</text>
</comment>
<keyword evidence="2" id="KW-0140">cGMP</keyword>
<feature type="binding site" evidence="9">
    <location>
        <position position="263"/>
    </location>
    <ligand>
        <name>Zn(2+)</name>
        <dbReference type="ChEBI" id="CHEBI:29105"/>
        <label>2</label>
    </ligand>
</feature>
<name>A0A7M7P077_STRPU</name>
<accession>A0A7M7P077</accession>
<feature type="binding site" evidence="8">
    <location>
        <position position="372"/>
    </location>
    <ligand>
        <name>AMP</name>
        <dbReference type="ChEBI" id="CHEBI:456215"/>
    </ligand>
</feature>
<proteinExistence type="inferred from homology"/>
<feature type="active site" description="Proton donor" evidence="7">
    <location>
        <position position="222"/>
    </location>
</feature>
<dbReference type="GO" id="GO:0046872">
    <property type="term" value="F:metal ion binding"/>
    <property type="evidence" value="ECO:0007669"/>
    <property type="project" value="UniProtKB-KW"/>
</dbReference>
<dbReference type="InParanoid" id="A0A7M7P077"/>
<feature type="region of interest" description="Disordered" evidence="12">
    <location>
        <begin position="469"/>
        <end position="552"/>
    </location>
</feature>
<protein>
    <recommendedName>
        <fullName evidence="10">Phosphodiesterase</fullName>
        <ecNumber evidence="10">3.1.4.-</ecNumber>
    </recommendedName>
</protein>
<dbReference type="SUPFAM" id="SSF109604">
    <property type="entry name" value="HD-domain/PDEase-like"/>
    <property type="match status" value="1"/>
</dbReference>
<sequence>SPLADVFRSAAEAGPNDILKLYNQKGNLVNISPKLEENTPDSRYKLDVVAAHCDGRRSVAEKLGFDIQKMESRLELLEKKVLIDGGEIPTVVYELRNKVEEFRDKLESVEHLSWLGLTKEFVASSTNHLPFYKQKLRKTQEEQKRVWEKFSKISHLQLTDDIREYLRQPTFDNWQWEDAEMMLLLQQMYIDLDFIAKFNIEMPILQNFLFEVFRHYNNVPFHNFKHCFCVSQMMYGIIWRVDLPKLIGHQECLVMITSAICHDLDHPGYNNAYQVNAGTELALRYNDISPLENHHCSVAFKILEKPHCNIFKNLSPEIFKQVREGIIRCILATDMAKHNEILNGFKDIISTFDFSNKVHKDLLTKICIKVADISNEARPMDVAEPWIDCLLQEFFNQSDMEKLEGLPVAPFMDREKVTKHTSQTGFIRFVLLPLFESLGLLFPKLDEHIIEPVRTALKYYSEMAQALEEEKKRTNERKDSLTNGSNTVTKKNIEANSTTSSSSSSLSHNGKRPGSGKGAPNNPHVSAVKDKKFVSKSPSPSSSATKSTTKTK</sequence>
<dbReference type="InterPro" id="IPR023088">
    <property type="entry name" value="PDEase"/>
</dbReference>
<evidence type="ECO:0000256" key="6">
    <source>
        <dbReference type="ARBA" id="ARBA00061167"/>
    </source>
</evidence>
<dbReference type="GO" id="GO:0141162">
    <property type="term" value="P:negative regulation of cAMP/PKA signal transduction"/>
    <property type="evidence" value="ECO:0000318"/>
    <property type="project" value="GO_Central"/>
</dbReference>
<evidence type="ECO:0000256" key="4">
    <source>
        <dbReference type="ARBA" id="ARBA00022801"/>
    </source>
</evidence>
<feature type="compositionally biased region" description="Polar residues" evidence="12">
    <location>
        <begin position="481"/>
        <end position="496"/>
    </location>
</feature>
<evidence type="ECO:0000256" key="9">
    <source>
        <dbReference type="PIRSR" id="PIRSR623088-3"/>
    </source>
</evidence>
<dbReference type="InterPro" id="IPR023174">
    <property type="entry name" value="PDEase_CS"/>
</dbReference>
<feature type="binding site" evidence="9">
    <location>
        <position position="263"/>
    </location>
    <ligand>
        <name>Zn(2+)</name>
        <dbReference type="ChEBI" id="CHEBI:29105"/>
        <label>1</label>
    </ligand>
</feature>
<reference evidence="15" key="1">
    <citation type="submission" date="2015-02" db="EMBL/GenBank/DDBJ databases">
        <title>Genome sequencing for Strongylocentrotus purpuratus.</title>
        <authorList>
            <person name="Murali S."/>
            <person name="Liu Y."/>
            <person name="Vee V."/>
            <person name="English A."/>
            <person name="Wang M."/>
            <person name="Skinner E."/>
            <person name="Han Y."/>
            <person name="Muzny D.M."/>
            <person name="Worley K.C."/>
            <person name="Gibbs R.A."/>
        </authorList>
    </citation>
    <scope>NUCLEOTIDE SEQUENCE</scope>
</reference>
<evidence type="ECO:0000256" key="1">
    <source>
        <dbReference type="ARBA" id="ARBA00000583"/>
    </source>
</evidence>
<keyword evidence="15" id="KW-1185">Reference proteome</keyword>
<comment type="pathway">
    <text evidence="5">Purine metabolism; 3',5'-cyclic GMP degradation; GMP from 3',5'-cyclic GMP: step 1/1.</text>
</comment>
<evidence type="ECO:0000256" key="2">
    <source>
        <dbReference type="ARBA" id="ARBA00022535"/>
    </source>
</evidence>
<dbReference type="PRINTS" id="PR00387">
    <property type="entry name" value="PDIESTERASE1"/>
</dbReference>
<dbReference type="InterPro" id="IPR002073">
    <property type="entry name" value="PDEase_catalytic_dom"/>
</dbReference>
<dbReference type="GO" id="GO:0046069">
    <property type="term" value="P:cGMP catabolic process"/>
    <property type="evidence" value="ECO:0000318"/>
    <property type="project" value="GO_Central"/>
</dbReference>
<feature type="coiled-coil region" evidence="11">
    <location>
        <begin position="60"/>
        <end position="112"/>
    </location>
</feature>
<comment type="cofactor">
    <cofactor evidence="10">
        <name>a divalent metal cation</name>
        <dbReference type="ChEBI" id="CHEBI:60240"/>
    </cofactor>
    <text evidence="10">Binds 2 divalent metal cations per subunit. Site 1 may preferentially bind zinc ions, while site 2 has a preference for magnesium and/or manganese ions.</text>
</comment>
<dbReference type="FunFam" id="1.10.1300.10:FF:000006">
    <property type="entry name" value="Phosphodiesterase 9A"/>
    <property type="match status" value="1"/>
</dbReference>
<evidence type="ECO:0000256" key="5">
    <source>
        <dbReference type="ARBA" id="ARBA00037913"/>
    </source>
</evidence>
<keyword evidence="3 9" id="KW-0479">Metal-binding</keyword>
<dbReference type="Gene3D" id="1.10.1300.10">
    <property type="entry name" value="3'5'-cyclic nucleotide phosphodiesterase, catalytic domain"/>
    <property type="match status" value="1"/>
</dbReference>
<organism evidence="14 15">
    <name type="scientific">Strongylocentrotus purpuratus</name>
    <name type="common">Purple sea urchin</name>
    <dbReference type="NCBI Taxonomy" id="7668"/>
    <lineage>
        <taxon>Eukaryota</taxon>
        <taxon>Metazoa</taxon>
        <taxon>Echinodermata</taxon>
        <taxon>Eleutherozoa</taxon>
        <taxon>Echinozoa</taxon>
        <taxon>Echinoidea</taxon>
        <taxon>Euechinoidea</taxon>
        <taxon>Echinacea</taxon>
        <taxon>Camarodonta</taxon>
        <taxon>Echinidea</taxon>
        <taxon>Strongylocentrotidae</taxon>
        <taxon>Strongylocentrotus</taxon>
    </lineage>
</organism>
<evidence type="ECO:0000256" key="11">
    <source>
        <dbReference type="SAM" id="Coils"/>
    </source>
</evidence>
<feature type="binding site" evidence="8">
    <location>
        <position position="263"/>
    </location>
    <ligand>
        <name>AMP</name>
        <dbReference type="ChEBI" id="CHEBI:456215"/>
    </ligand>
</feature>
<dbReference type="PROSITE" id="PS51845">
    <property type="entry name" value="PDEASE_I_2"/>
    <property type="match status" value="1"/>
</dbReference>
<dbReference type="GO" id="GO:0047555">
    <property type="term" value="F:3',5'-cyclic-GMP phosphodiesterase activity"/>
    <property type="evidence" value="ECO:0000318"/>
    <property type="project" value="GO_Central"/>
</dbReference>
<comment type="catalytic activity">
    <reaction evidence="1">
        <text>3',5'-cyclic GMP + H2O = GMP + H(+)</text>
        <dbReference type="Rhea" id="RHEA:16957"/>
        <dbReference type="ChEBI" id="CHEBI:15377"/>
        <dbReference type="ChEBI" id="CHEBI:15378"/>
        <dbReference type="ChEBI" id="CHEBI:57746"/>
        <dbReference type="ChEBI" id="CHEBI:58115"/>
        <dbReference type="EC" id="3.1.4.35"/>
    </reaction>
</comment>
<dbReference type="InterPro" id="IPR003607">
    <property type="entry name" value="HD/PDEase_dom"/>
</dbReference>
<dbReference type="PROSITE" id="PS00126">
    <property type="entry name" value="PDEASE_I_1"/>
    <property type="match status" value="1"/>
</dbReference>
<feature type="compositionally biased region" description="Basic and acidic residues" evidence="12">
    <location>
        <begin position="469"/>
        <end position="480"/>
    </location>
</feature>
<evidence type="ECO:0000256" key="7">
    <source>
        <dbReference type="PIRSR" id="PIRSR623088-1"/>
    </source>
</evidence>
<feature type="compositionally biased region" description="Low complexity" evidence="12">
    <location>
        <begin position="535"/>
        <end position="552"/>
    </location>
</feature>
<keyword evidence="11" id="KW-0175">Coiled coil</keyword>
<reference evidence="14" key="2">
    <citation type="submission" date="2021-01" db="UniProtKB">
        <authorList>
            <consortium name="EnsemblMetazoa"/>
        </authorList>
    </citation>
    <scope>IDENTIFICATION</scope>
</reference>
<dbReference type="InterPro" id="IPR036971">
    <property type="entry name" value="PDEase_catalytic_dom_sf"/>
</dbReference>
<dbReference type="Proteomes" id="UP000007110">
    <property type="component" value="Unassembled WGS sequence"/>
</dbReference>
<dbReference type="OrthoDB" id="546632at2759"/>
<feature type="binding site" evidence="8">
    <location>
        <begin position="222"/>
        <end position="226"/>
    </location>
    <ligand>
        <name>AMP</name>
        <dbReference type="ChEBI" id="CHEBI:456215"/>
    </ligand>
</feature>
<feature type="binding site" evidence="9">
    <location>
        <position position="226"/>
    </location>
    <ligand>
        <name>Zn(2+)</name>
        <dbReference type="ChEBI" id="CHEBI:29105"/>
        <label>1</label>
    </ligand>
</feature>
<dbReference type="KEGG" id="spu:590245"/>
<evidence type="ECO:0000256" key="3">
    <source>
        <dbReference type="ARBA" id="ARBA00022723"/>
    </source>
</evidence>
<evidence type="ECO:0000256" key="10">
    <source>
        <dbReference type="RuleBase" id="RU363067"/>
    </source>
</evidence>
<dbReference type="GeneID" id="590245"/>
<evidence type="ECO:0000256" key="8">
    <source>
        <dbReference type="PIRSR" id="PIRSR623088-2"/>
    </source>
</evidence>
<dbReference type="AlphaFoldDB" id="A0A7M7P077"/>
<dbReference type="GO" id="GO:0007165">
    <property type="term" value="P:signal transduction"/>
    <property type="evidence" value="ECO:0007669"/>
    <property type="project" value="InterPro"/>
</dbReference>
<dbReference type="Pfam" id="PF00233">
    <property type="entry name" value="PDEase_I"/>
    <property type="match status" value="1"/>
</dbReference>
<evidence type="ECO:0000313" key="15">
    <source>
        <dbReference type="Proteomes" id="UP000007110"/>
    </source>
</evidence>
<feature type="compositionally biased region" description="Low complexity" evidence="12">
    <location>
        <begin position="497"/>
        <end position="507"/>
    </location>
</feature>
<feature type="binding site" evidence="9">
    <location>
        <position position="262"/>
    </location>
    <ligand>
        <name>Zn(2+)</name>
        <dbReference type="ChEBI" id="CHEBI:29105"/>
        <label>1</label>
    </ligand>
</feature>
<dbReference type="GO" id="GO:0004115">
    <property type="term" value="F:3',5'-cyclic-AMP phosphodiesterase activity"/>
    <property type="evidence" value="ECO:0000318"/>
    <property type="project" value="GO_Central"/>
</dbReference>
<keyword evidence="4 10" id="KW-0378">Hydrolase</keyword>
<evidence type="ECO:0000313" key="14">
    <source>
        <dbReference type="EnsemblMetazoa" id="XP_030843217"/>
    </source>
</evidence>
<feature type="binding site" evidence="9">
    <location>
        <position position="372"/>
    </location>
    <ligand>
        <name>Zn(2+)</name>
        <dbReference type="ChEBI" id="CHEBI:29105"/>
        <label>1</label>
    </ligand>
</feature>
<dbReference type="EnsemblMetazoa" id="XM_030987357">
    <property type="protein sequence ID" value="XP_030843217"/>
    <property type="gene ID" value="LOC590245"/>
</dbReference>
<dbReference type="EC" id="3.1.4.-" evidence="10"/>
<dbReference type="RefSeq" id="XP_030843217.1">
    <property type="nucleotide sequence ID" value="XM_030987357.1"/>
</dbReference>
<evidence type="ECO:0000259" key="13">
    <source>
        <dbReference type="PROSITE" id="PS51845"/>
    </source>
</evidence>
<dbReference type="CDD" id="cd00077">
    <property type="entry name" value="HDc"/>
    <property type="match status" value="1"/>
</dbReference>
<dbReference type="OMA" id="AYQINAQ"/>
<dbReference type="PANTHER" id="PTHR11347">
    <property type="entry name" value="CYCLIC NUCLEOTIDE PHOSPHODIESTERASE"/>
    <property type="match status" value="1"/>
</dbReference>